<gene>
    <name evidence="2" type="ORF">BDW02DRAFT_195647</name>
</gene>
<protein>
    <submittedName>
        <fullName evidence="2">Uncharacterized protein</fullName>
    </submittedName>
</protein>
<accession>A0A6A5KNB9</accession>
<organism evidence="2 3">
    <name type="scientific">Decorospora gaudefroyi</name>
    <dbReference type="NCBI Taxonomy" id="184978"/>
    <lineage>
        <taxon>Eukaryota</taxon>
        <taxon>Fungi</taxon>
        <taxon>Dikarya</taxon>
        <taxon>Ascomycota</taxon>
        <taxon>Pezizomycotina</taxon>
        <taxon>Dothideomycetes</taxon>
        <taxon>Pleosporomycetidae</taxon>
        <taxon>Pleosporales</taxon>
        <taxon>Pleosporineae</taxon>
        <taxon>Pleosporaceae</taxon>
        <taxon>Decorospora</taxon>
    </lineage>
</organism>
<reference evidence="2" key="1">
    <citation type="submission" date="2020-01" db="EMBL/GenBank/DDBJ databases">
        <authorList>
            <consortium name="DOE Joint Genome Institute"/>
            <person name="Haridas S."/>
            <person name="Albert R."/>
            <person name="Binder M."/>
            <person name="Bloem J."/>
            <person name="Labutti K."/>
            <person name="Salamov A."/>
            <person name="Andreopoulos B."/>
            <person name="Baker S.E."/>
            <person name="Barry K."/>
            <person name="Bills G."/>
            <person name="Bluhm B.H."/>
            <person name="Cannon C."/>
            <person name="Castanera R."/>
            <person name="Culley D.E."/>
            <person name="Daum C."/>
            <person name="Ezra D."/>
            <person name="Gonzalez J.B."/>
            <person name="Henrissat B."/>
            <person name="Kuo A."/>
            <person name="Liang C."/>
            <person name="Lipzen A."/>
            <person name="Lutzoni F."/>
            <person name="Magnuson J."/>
            <person name="Mondo S."/>
            <person name="Nolan M."/>
            <person name="Ohm R."/>
            <person name="Pangilinan J."/>
            <person name="Park H.-J."/>
            <person name="Ramirez L."/>
            <person name="Alfaro M."/>
            <person name="Sun H."/>
            <person name="Tritt A."/>
            <person name="Yoshinaga Y."/>
            <person name="Zwiers L.-H."/>
            <person name="Turgeon B.G."/>
            <person name="Goodwin S.B."/>
            <person name="Spatafora J.W."/>
            <person name="Crous P.W."/>
            <person name="Grigoriev I.V."/>
        </authorList>
    </citation>
    <scope>NUCLEOTIDE SEQUENCE</scope>
    <source>
        <strain evidence="2">P77</strain>
    </source>
</reference>
<dbReference type="Proteomes" id="UP000800040">
    <property type="component" value="Unassembled WGS sequence"/>
</dbReference>
<dbReference type="AlphaFoldDB" id="A0A6A5KNB9"/>
<proteinExistence type="predicted"/>
<feature type="compositionally biased region" description="Basic and acidic residues" evidence="1">
    <location>
        <begin position="1"/>
        <end position="12"/>
    </location>
</feature>
<evidence type="ECO:0000256" key="1">
    <source>
        <dbReference type="SAM" id="MobiDB-lite"/>
    </source>
</evidence>
<keyword evidence="3" id="KW-1185">Reference proteome</keyword>
<feature type="region of interest" description="Disordered" evidence="1">
    <location>
        <begin position="1"/>
        <end position="51"/>
    </location>
</feature>
<name>A0A6A5KNB9_9PLEO</name>
<sequence length="197" mass="21838">MHCRNIDARPLRSDPVAHQPRQHHVQTPKKNYAQPEQQELGPNGRSASAATRPQDPLVIVEDFQLKTGCLTTATGQSFNIQIYPHPCRTAKLADLTSTARPSYSTSVVRKAGKRVEWISDAGRSNIPWSLRIKIKSWKVNFCRKSFHKNSLDPHGIGRLGLASRTGSPDTDLSCVEAPARCMIAFSKFPSFDLATSC</sequence>
<evidence type="ECO:0000313" key="3">
    <source>
        <dbReference type="Proteomes" id="UP000800040"/>
    </source>
</evidence>
<evidence type="ECO:0000313" key="2">
    <source>
        <dbReference type="EMBL" id="KAF1836951.1"/>
    </source>
</evidence>
<dbReference type="EMBL" id="ML975267">
    <property type="protein sequence ID" value="KAF1836951.1"/>
    <property type="molecule type" value="Genomic_DNA"/>
</dbReference>